<accession>A0A1F5S701</accession>
<dbReference type="SUPFAM" id="SSF51569">
    <property type="entry name" value="Aldolase"/>
    <property type="match status" value="1"/>
</dbReference>
<feature type="binding site" evidence="3">
    <location>
        <position position="186"/>
    </location>
    <ligand>
        <name>Zn(2+)</name>
        <dbReference type="ChEBI" id="CHEBI:29105"/>
        <label>1</label>
        <note>catalytic</note>
    </ligand>
</feature>
<evidence type="ECO:0000256" key="2">
    <source>
        <dbReference type="PIRSR" id="PIRSR001359-2"/>
    </source>
</evidence>
<evidence type="ECO:0000313" key="4">
    <source>
        <dbReference type="EMBL" id="OGF22447.1"/>
    </source>
</evidence>
<feature type="binding site" evidence="3">
    <location>
        <position position="135"/>
    </location>
    <ligand>
        <name>Zn(2+)</name>
        <dbReference type="ChEBI" id="CHEBI:29105"/>
        <label>2</label>
    </ligand>
</feature>
<dbReference type="NCBIfam" id="TIGR00167">
    <property type="entry name" value="cbbA"/>
    <property type="match status" value="1"/>
</dbReference>
<feature type="binding site" evidence="2">
    <location>
        <position position="187"/>
    </location>
    <ligand>
        <name>dihydroxyacetone phosphate</name>
        <dbReference type="ChEBI" id="CHEBI:57642"/>
    </ligand>
</feature>
<keyword evidence="3" id="KW-0479">Metal-binding</keyword>
<dbReference type="PANTHER" id="PTHR30304">
    <property type="entry name" value="D-TAGATOSE-1,6-BISPHOSPHATE ALDOLASE"/>
    <property type="match status" value="1"/>
</dbReference>
<feature type="binding site" evidence="2">
    <location>
        <begin position="215"/>
        <end position="217"/>
    </location>
    <ligand>
        <name>dihydroxyacetone phosphate</name>
        <dbReference type="ChEBI" id="CHEBI:57642"/>
    </ligand>
</feature>
<gene>
    <name evidence="4" type="ORF">A2Y83_04105</name>
</gene>
<dbReference type="InterPro" id="IPR013785">
    <property type="entry name" value="Aldolase_TIM"/>
</dbReference>
<sequence>MLVHTKEILVGAKKNKYAIGAFNTCNLEMTLGIIHAAQEARSPVIVQVTENEIKYAGLKPITHIVETIAKNEAINVPVALHLDHGKSFHAVAECIQAGFSSIQIDASDLPYDENMALTKQVADYAHRYNVWVQGELGAMKGEEGAMALKLGKDFKMEEYMTDPDKVAEFVEKTGVDTLAVSVGTIHGMFPTIEKVDHERLKKIGMETDVTLVLHGASGTSESDIKQAIEEGIRIINIGTLLRVEFTEAIRSFVIANHEERDPRKVLKEGTEAVKTAAMGQMKLFGSAGKIKY</sequence>
<dbReference type="PIRSF" id="PIRSF001359">
    <property type="entry name" value="F_bP_aldolase_II"/>
    <property type="match status" value="1"/>
</dbReference>
<organism evidence="4 5">
    <name type="scientific">Candidatus Falkowbacteria bacterium RBG_13_39_14</name>
    <dbReference type="NCBI Taxonomy" id="1797985"/>
    <lineage>
        <taxon>Bacteria</taxon>
        <taxon>Candidatus Falkowiibacteriota</taxon>
    </lineage>
</organism>
<evidence type="ECO:0000313" key="5">
    <source>
        <dbReference type="Proteomes" id="UP000178323"/>
    </source>
</evidence>
<dbReference type="STRING" id="1797985.A2Y83_04105"/>
<dbReference type="Proteomes" id="UP000178323">
    <property type="component" value="Unassembled WGS sequence"/>
</dbReference>
<reference evidence="4 5" key="1">
    <citation type="journal article" date="2016" name="Nat. Commun.">
        <title>Thousands of microbial genomes shed light on interconnected biogeochemical processes in an aquifer system.</title>
        <authorList>
            <person name="Anantharaman K."/>
            <person name="Brown C.T."/>
            <person name="Hug L.A."/>
            <person name="Sharon I."/>
            <person name="Castelle C.J."/>
            <person name="Probst A.J."/>
            <person name="Thomas B.C."/>
            <person name="Singh A."/>
            <person name="Wilkins M.J."/>
            <person name="Karaoz U."/>
            <person name="Brodie E.L."/>
            <person name="Williams K.H."/>
            <person name="Hubbard S.S."/>
            <person name="Banfield J.F."/>
        </authorList>
    </citation>
    <scope>NUCLEOTIDE SEQUENCE [LARGE SCALE GENOMIC DNA]</scope>
</reference>
<dbReference type="InterPro" id="IPR000771">
    <property type="entry name" value="FBA_II"/>
</dbReference>
<evidence type="ECO:0000256" key="3">
    <source>
        <dbReference type="PIRSR" id="PIRSR001359-3"/>
    </source>
</evidence>
<feature type="binding site" evidence="3">
    <location>
        <position position="105"/>
    </location>
    <ligand>
        <name>Zn(2+)</name>
        <dbReference type="ChEBI" id="CHEBI:29105"/>
        <label>2</label>
    </ligand>
</feature>
<dbReference type="AlphaFoldDB" id="A0A1F5S701"/>
<dbReference type="GO" id="GO:0005975">
    <property type="term" value="P:carbohydrate metabolic process"/>
    <property type="evidence" value="ECO:0007669"/>
    <property type="project" value="InterPro"/>
</dbReference>
<dbReference type="Gene3D" id="3.20.20.70">
    <property type="entry name" value="Aldolase class I"/>
    <property type="match status" value="1"/>
</dbReference>
<comment type="caution">
    <text evidence="4">The sequence shown here is derived from an EMBL/GenBank/DDBJ whole genome shotgun (WGS) entry which is preliminary data.</text>
</comment>
<proteinExistence type="predicted"/>
<dbReference type="EMBL" id="MFFS01000026">
    <property type="protein sequence ID" value="OGF22447.1"/>
    <property type="molecule type" value="Genomic_DNA"/>
</dbReference>
<dbReference type="GO" id="GO:0016832">
    <property type="term" value="F:aldehyde-lyase activity"/>
    <property type="evidence" value="ECO:0007669"/>
    <property type="project" value="InterPro"/>
</dbReference>
<protein>
    <recommendedName>
        <fullName evidence="6">Tagatose-bisphosphate aldolase</fullName>
    </recommendedName>
</protein>
<feature type="binding site" evidence="2">
    <location>
        <begin position="236"/>
        <end position="239"/>
    </location>
    <ligand>
        <name>dihydroxyacetone phosphate</name>
        <dbReference type="ChEBI" id="CHEBI:57642"/>
    </ligand>
</feature>
<dbReference type="PANTHER" id="PTHR30304:SF0">
    <property type="entry name" value="D-TAGATOSE-1,6-BISPHOSPHATE ALDOLASE SUBUNIT GATY-RELATED"/>
    <property type="match status" value="1"/>
</dbReference>
<dbReference type="CDD" id="cd00947">
    <property type="entry name" value="TBP_aldolase_IIB"/>
    <property type="match status" value="1"/>
</dbReference>
<feature type="active site" description="Proton donor" evidence="1">
    <location>
        <position position="83"/>
    </location>
</feature>
<evidence type="ECO:0008006" key="6">
    <source>
        <dbReference type="Google" id="ProtNLM"/>
    </source>
</evidence>
<evidence type="ECO:0000256" key="1">
    <source>
        <dbReference type="PIRSR" id="PIRSR001359-1"/>
    </source>
</evidence>
<feature type="binding site" evidence="3">
    <location>
        <position position="84"/>
    </location>
    <ligand>
        <name>Zn(2+)</name>
        <dbReference type="ChEBI" id="CHEBI:29105"/>
        <label>1</label>
        <note>catalytic</note>
    </ligand>
</feature>
<name>A0A1F5S701_9BACT</name>
<dbReference type="GO" id="GO:0008270">
    <property type="term" value="F:zinc ion binding"/>
    <property type="evidence" value="ECO:0007669"/>
    <property type="project" value="InterPro"/>
</dbReference>
<dbReference type="InterPro" id="IPR050246">
    <property type="entry name" value="Class_II_FBP_aldolase"/>
</dbReference>
<feature type="binding site" evidence="3">
    <location>
        <position position="214"/>
    </location>
    <ligand>
        <name>Zn(2+)</name>
        <dbReference type="ChEBI" id="CHEBI:29105"/>
        <label>1</label>
        <note>catalytic</note>
    </ligand>
</feature>
<comment type="cofactor">
    <cofactor evidence="3">
        <name>Zn(2+)</name>
        <dbReference type="ChEBI" id="CHEBI:29105"/>
    </cofactor>
    <text evidence="3">Binds 2 Zn(2+) ions per subunit. One is catalytic and the other provides a structural contribution.</text>
</comment>
<keyword evidence="3" id="KW-0862">Zinc</keyword>
<dbReference type="Pfam" id="PF01116">
    <property type="entry name" value="F_bP_aldolase"/>
    <property type="match status" value="1"/>
</dbReference>